<keyword evidence="2" id="KW-1185">Reference proteome</keyword>
<name>A0AC61QNW0_9BACT</name>
<evidence type="ECO:0000313" key="1">
    <source>
        <dbReference type="EMBL" id="TGX80606.1"/>
    </source>
</evidence>
<sequence>MARYILIILFVLTAEAVGAQRFFNLTAEDVNVDSILPKVNHSMPLPLDYEDSVYVCEILYPEFLEMSQKDIDSYSRLSGEIPPSLPEVEQTVIVNKKRPYMLFSLTPVVFHNGKYRFLVSFMLKVETFPKADSGKAKSNMRQRSSSVELDAIGRYATHSVLKEGTWAKIAVPSTGFYQLTDNVVKRAGFTDINKVKIYGYGGNLVPEVLSPDYITKTDDLQEVPSCIVNGRRLFFAKGPVSWDSTTSNVRTRNPYSSKGYYFITQTDEEPLLVSDAELLEANYPIADDYHSLYEVDEYAWYEGGRNLVEAAQIALGSSKTYYLDTLGDDTSGVLTACVTAGTNSTFRLTVNGKEYQETTISLSQYDKAMFTTVTYNVNTHPTDTVTLTCLSGGPLRLDYLSLRTSTPRPAPDLQNGTFPSAEYVYRIMNQDHHGDSIVDMTIIIPTSQTLLAQATRIKEHHEKHDGLSVRIVPADELYNEFSSGTPDVSAYRRYMKMLYDRGDEEKSPKYLLLFGDSKWDNRLLSSGCRGINADNLLLCYESENSYNAENCLVSDDFIAMLDDNEYIGNGYNNYTGTPDIAIGRFPVTTPGEAKILVDKTISYAENKNVGDWQNIMMFLGDDGDNNLHMTDINSVADSIIKDFPGYNVKKVYWDAYKRTMSSTGNRYPEVENIIKTQQKNGALIMDYVGHGAPESISHEYVLRLTDFADFRNTNLPLWITASCDVGPFDGNTSTIGETVILNEKGGGVAFFGTTRTVLAFYNKYMNDEFLKALLTVKNGKRTTLGEANMIAKTQLATLGLDRTKNKHHYSLLGDPALALNVPLYKCVVDSINNADLARGEMPTIRANGKVRVVGHISKDGEAVDDFDGRISVMIRDNAEQLTTLGNSDDSPFKYTDRTKVLYSGTDSVRKGKFVVNFAVSKDINYSDKNGLVTMFAYNSDASKVANGETDRFLVGGTEEVFNDSIGPSLYCYLNSPMFVNGGNVNSTPYFVAEIRDNNGINASGAGIGHDMQLTIDNDAAMTYNLNDSFLYDFGTYTSGAVHFSIPELSEGRHTLRFRAWDILNNPSTTTLSFNVVRGLDPNYLDVTTTKNPVRELTTFIVSHDRAGSPVDIDIEIFDMSGRLLHRISETAGSDIAASRLDWDGCTSDGCRLATGVYLYRARLSSDGGSRTTKAKKIVILDD</sequence>
<dbReference type="EMBL" id="SRZC01000024">
    <property type="protein sequence ID" value="TGX80606.1"/>
    <property type="molecule type" value="Genomic_DNA"/>
</dbReference>
<organism evidence="1 2">
    <name type="scientific">Palleniella muris</name>
    <dbReference type="NCBI Taxonomy" id="3038145"/>
    <lineage>
        <taxon>Bacteria</taxon>
        <taxon>Pseudomonadati</taxon>
        <taxon>Bacteroidota</taxon>
        <taxon>Bacteroidia</taxon>
        <taxon>Bacteroidales</taxon>
        <taxon>Prevotellaceae</taxon>
        <taxon>Palleniella</taxon>
    </lineage>
</organism>
<dbReference type="Proteomes" id="UP000308886">
    <property type="component" value="Unassembled WGS sequence"/>
</dbReference>
<evidence type="ECO:0000313" key="2">
    <source>
        <dbReference type="Proteomes" id="UP000308886"/>
    </source>
</evidence>
<gene>
    <name evidence="1" type="primary">porU</name>
    <name evidence="1" type="ORF">E5358_12560</name>
</gene>
<proteinExistence type="predicted"/>
<accession>A0AC61QNW0</accession>
<protein>
    <submittedName>
        <fullName evidence="1">Type IX secretion system sortase PorU</fullName>
    </submittedName>
</protein>
<reference evidence="1" key="1">
    <citation type="submission" date="2019-04" db="EMBL/GenBank/DDBJ databases">
        <title>Microbes associate with the intestines of laboratory mice.</title>
        <authorList>
            <person name="Navarre W."/>
            <person name="Wong E."/>
            <person name="Huang K."/>
            <person name="Tropini C."/>
            <person name="Ng K."/>
            <person name="Yu B."/>
        </authorList>
    </citation>
    <scope>NUCLEOTIDE SEQUENCE</scope>
    <source>
        <strain evidence="1">NM73_A23</strain>
    </source>
</reference>
<comment type="caution">
    <text evidence="1">The sequence shown here is derived from an EMBL/GenBank/DDBJ whole genome shotgun (WGS) entry which is preliminary data.</text>
</comment>